<dbReference type="EMBL" id="JH001326">
    <property type="protein sequence ID" value="EGW07288.1"/>
    <property type="molecule type" value="Genomic_DNA"/>
</dbReference>
<reference evidence="3" key="1">
    <citation type="journal article" date="2011" name="Nat. Biotechnol.">
        <title>The genomic sequence of the Chinese hamster ovary (CHO)-K1 cell line.</title>
        <authorList>
            <person name="Xu X."/>
            <person name="Nagarajan H."/>
            <person name="Lewis N.E."/>
            <person name="Pan S."/>
            <person name="Cai Z."/>
            <person name="Liu X."/>
            <person name="Chen W."/>
            <person name="Xie M."/>
            <person name="Wang W."/>
            <person name="Hammond S."/>
            <person name="Andersen M.R."/>
            <person name="Neff N."/>
            <person name="Passarelli B."/>
            <person name="Koh W."/>
            <person name="Fan H.C."/>
            <person name="Wang J."/>
            <person name="Gui Y."/>
            <person name="Lee K.H."/>
            <person name="Betenbaugh M.J."/>
            <person name="Quake S.R."/>
            <person name="Famili I."/>
            <person name="Palsson B.O."/>
            <person name="Wang J."/>
        </authorList>
    </citation>
    <scope>NUCLEOTIDE SEQUENCE [LARGE SCALE GENOMIC DNA]</scope>
    <source>
        <strain evidence="3">CHO K1 cell line</strain>
    </source>
</reference>
<feature type="region of interest" description="Disordered" evidence="1">
    <location>
        <begin position="74"/>
        <end position="105"/>
    </location>
</feature>
<evidence type="ECO:0000256" key="1">
    <source>
        <dbReference type="SAM" id="MobiDB-lite"/>
    </source>
</evidence>
<dbReference type="AlphaFoldDB" id="G3I5Y7"/>
<proteinExistence type="predicted"/>
<protein>
    <submittedName>
        <fullName evidence="2">Uncharacterized protein</fullName>
    </submittedName>
</protein>
<dbReference type="InParanoid" id="G3I5Y7"/>
<organism evidence="2 3">
    <name type="scientific">Cricetulus griseus</name>
    <name type="common">Chinese hamster</name>
    <name type="synonym">Cricetulus barabensis griseus</name>
    <dbReference type="NCBI Taxonomy" id="10029"/>
    <lineage>
        <taxon>Eukaryota</taxon>
        <taxon>Metazoa</taxon>
        <taxon>Chordata</taxon>
        <taxon>Craniata</taxon>
        <taxon>Vertebrata</taxon>
        <taxon>Euteleostomi</taxon>
        <taxon>Mammalia</taxon>
        <taxon>Eutheria</taxon>
        <taxon>Euarchontoglires</taxon>
        <taxon>Glires</taxon>
        <taxon>Rodentia</taxon>
        <taxon>Myomorpha</taxon>
        <taxon>Muroidea</taxon>
        <taxon>Cricetidae</taxon>
        <taxon>Cricetinae</taxon>
        <taxon>Cricetulus</taxon>
    </lineage>
</organism>
<dbReference type="Proteomes" id="UP000001075">
    <property type="component" value="Unassembled WGS sequence"/>
</dbReference>
<name>G3I5Y7_CRIGR</name>
<sequence>MQEYVLFAELHFNPSTQEAEAEAGGSLSSRPAWSTDSQDYYTEKSCLETTPNPAPPKKTQNICSYPINSPLIPVKDPQRGTFVEGDPIPRNQRDHELGCKSKRLY</sequence>
<feature type="compositionally biased region" description="Polar residues" evidence="1">
    <location>
        <begin position="26"/>
        <end position="36"/>
    </location>
</feature>
<gene>
    <name evidence="2" type="ORF">I79_018898</name>
</gene>
<feature type="region of interest" description="Disordered" evidence="1">
    <location>
        <begin position="16"/>
        <end position="36"/>
    </location>
</feature>
<evidence type="ECO:0000313" key="3">
    <source>
        <dbReference type="Proteomes" id="UP000001075"/>
    </source>
</evidence>
<evidence type="ECO:0000313" key="2">
    <source>
        <dbReference type="EMBL" id="EGW07288.1"/>
    </source>
</evidence>
<accession>G3I5Y7</accession>